<evidence type="ECO:0000313" key="1">
    <source>
        <dbReference type="EMBL" id="MCV7072368.1"/>
    </source>
</evidence>
<reference evidence="1" key="2">
    <citation type="journal article" date="2022" name="BMC Genomics">
        <title>Comparative genome analysis of mycobacteria focusing on tRNA and non-coding RNA.</title>
        <authorList>
            <person name="Behra P.R.K."/>
            <person name="Pettersson B.M.F."/>
            <person name="Ramesh M."/>
            <person name="Das S."/>
            <person name="Dasgupta S."/>
            <person name="Kirsebom L.A."/>
        </authorList>
    </citation>
    <scope>NUCLEOTIDE SEQUENCE</scope>
    <source>
        <strain evidence="1">DSM 45406</strain>
    </source>
</reference>
<name>A0A9X3BI97_9MYCO</name>
<dbReference type="AlphaFoldDB" id="A0A9X3BI97"/>
<evidence type="ECO:0000313" key="2">
    <source>
        <dbReference type="Proteomes" id="UP001140272"/>
    </source>
</evidence>
<dbReference type="Proteomes" id="UP001140272">
    <property type="component" value="Unassembled WGS sequence"/>
</dbReference>
<sequence>PSDGGQHAVALRAAADAVALGDPRGLETLRRLADTVNCTFGRAAVAAAENG</sequence>
<feature type="non-terminal residue" evidence="1">
    <location>
        <position position="1"/>
    </location>
</feature>
<accession>A0A9X3BI97</accession>
<reference evidence="1" key="1">
    <citation type="submission" date="2020-07" db="EMBL/GenBank/DDBJ databases">
        <authorList>
            <person name="Pettersson B.M.F."/>
            <person name="Behra P.R.K."/>
            <person name="Ramesh M."/>
            <person name="Das S."/>
            <person name="Dasgupta S."/>
            <person name="Kirsebom L.A."/>
        </authorList>
    </citation>
    <scope>NUCLEOTIDE SEQUENCE</scope>
    <source>
        <strain evidence="1">DSM 45406</strain>
    </source>
</reference>
<gene>
    <name evidence="1" type="ORF">H7H73_20290</name>
</gene>
<protein>
    <submittedName>
        <fullName evidence="1">Uncharacterized protein</fullName>
    </submittedName>
</protein>
<organism evidence="1 2">
    <name type="scientific">Mycolicibacterium rufum</name>
    <dbReference type="NCBI Taxonomy" id="318424"/>
    <lineage>
        <taxon>Bacteria</taxon>
        <taxon>Bacillati</taxon>
        <taxon>Actinomycetota</taxon>
        <taxon>Actinomycetes</taxon>
        <taxon>Mycobacteriales</taxon>
        <taxon>Mycobacteriaceae</taxon>
        <taxon>Mycolicibacterium</taxon>
    </lineage>
</organism>
<comment type="caution">
    <text evidence="1">The sequence shown here is derived from an EMBL/GenBank/DDBJ whole genome shotgun (WGS) entry which is preliminary data.</text>
</comment>
<proteinExistence type="predicted"/>
<dbReference type="EMBL" id="JACKRN010000685">
    <property type="protein sequence ID" value="MCV7072368.1"/>
    <property type="molecule type" value="Genomic_DNA"/>
</dbReference>